<gene>
    <name evidence="3" type="ORF">GWK08_10280</name>
</gene>
<organism evidence="3 4">
    <name type="scientific">Leptobacterium flavescens</name>
    <dbReference type="NCBI Taxonomy" id="472055"/>
    <lineage>
        <taxon>Bacteria</taxon>
        <taxon>Pseudomonadati</taxon>
        <taxon>Bacteroidota</taxon>
        <taxon>Flavobacteriia</taxon>
        <taxon>Flavobacteriales</taxon>
        <taxon>Flavobacteriaceae</taxon>
        <taxon>Leptobacterium</taxon>
    </lineage>
</organism>
<comment type="caution">
    <text evidence="3">The sequence shown here is derived from an EMBL/GenBank/DDBJ whole genome shotgun (WGS) entry which is preliminary data.</text>
</comment>
<dbReference type="Pfam" id="PF10543">
    <property type="entry name" value="ORF6N"/>
    <property type="match status" value="1"/>
</dbReference>
<accession>A0A6P0UPD9</accession>
<feature type="domain" description="KilA-N DNA-binding" evidence="2">
    <location>
        <begin position="15"/>
        <end position="98"/>
    </location>
</feature>
<protein>
    <submittedName>
        <fullName evidence="3">ORF6N domain-containing protein</fullName>
    </submittedName>
</protein>
<name>A0A6P0UPD9_9FLAO</name>
<evidence type="ECO:0000313" key="4">
    <source>
        <dbReference type="Proteomes" id="UP000468581"/>
    </source>
</evidence>
<proteinExistence type="predicted"/>
<dbReference type="Proteomes" id="UP000468581">
    <property type="component" value="Unassembled WGS sequence"/>
</dbReference>
<evidence type="ECO:0000259" key="2">
    <source>
        <dbReference type="Pfam" id="PF10543"/>
    </source>
</evidence>
<dbReference type="EMBL" id="JAABOO010000002">
    <property type="protein sequence ID" value="NER13828.1"/>
    <property type="molecule type" value="Genomic_DNA"/>
</dbReference>
<dbReference type="InterPro" id="IPR018873">
    <property type="entry name" value="KilA-N_DNA-bd_domain"/>
</dbReference>
<dbReference type="AlphaFoldDB" id="A0A6P0UPD9"/>
<evidence type="ECO:0000313" key="3">
    <source>
        <dbReference type="EMBL" id="NER13828.1"/>
    </source>
</evidence>
<evidence type="ECO:0000256" key="1">
    <source>
        <dbReference type="SAM" id="Coils"/>
    </source>
</evidence>
<reference evidence="3 4" key="1">
    <citation type="submission" date="2020-01" db="EMBL/GenBank/DDBJ databases">
        <title>Leptobacterium flavescens.</title>
        <authorList>
            <person name="Wang G."/>
        </authorList>
    </citation>
    <scope>NUCLEOTIDE SEQUENCE [LARGE SCALE GENOMIC DNA]</scope>
    <source>
        <strain evidence="3 4">KCTC 22160</strain>
    </source>
</reference>
<dbReference type="RefSeq" id="WP_163607008.1">
    <property type="nucleotide sequence ID" value="NZ_JAABOO010000002.1"/>
</dbReference>
<keyword evidence="1" id="KW-0175">Coiled coil</keyword>
<feature type="coiled-coil region" evidence="1">
    <location>
        <begin position="118"/>
        <end position="145"/>
    </location>
</feature>
<sequence>MIEKLTIPEETVVRRIYHVRNQKVMLDSDLAELYQVATKRLNEQVKRNADRFPSDFMFRLTKEEWTSLKSQYATSSWGGRRSEPYAFTEHGVLMLSGILNSERAIAVNIQIMRIFVRLRKMLVDNKSLKMEIERIKNKISKQNKNIELIFDCLDKLILKTENSRARPKIGYRKR</sequence>
<keyword evidence="4" id="KW-1185">Reference proteome</keyword>